<comment type="caution">
    <text evidence="1">The sequence shown here is derived from an EMBL/GenBank/DDBJ whole genome shotgun (WGS) entry which is preliminary data.</text>
</comment>
<protein>
    <submittedName>
        <fullName evidence="1">Uncharacterized protein</fullName>
    </submittedName>
</protein>
<evidence type="ECO:0000313" key="2">
    <source>
        <dbReference type="Proteomes" id="UP000614350"/>
    </source>
</evidence>
<dbReference type="Proteomes" id="UP000614350">
    <property type="component" value="Unassembled WGS sequence"/>
</dbReference>
<dbReference type="AlphaFoldDB" id="A0A834K615"/>
<sequence length="106" mass="11125">MAAVSAGSRKAGWSDSTLCCSKGTEQVTVLVKMQVETVGWTEVRMRIRRRLVGFHGGGNGGLLPVPPPMELVVVEVVAVEVEEERSVSISSDGDIADVGGSEGGIR</sequence>
<gene>
    <name evidence="1" type="ORF">HZH66_005976</name>
</gene>
<dbReference type="EMBL" id="JACSEA010000005">
    <property type="protein sequence ID" value="KAF7400792.1"/>
    <property type="molecule type" value="Genomic_DNA"/>
</dbReference>
<reference evidence="1" key="1">
    <citation type="journal article" date="2020" name="G3 (Bethesda)">
        <title>High-Quality Assemblies for Three Invasive Social Wasps from the &lt;i&gt;Vespula&lt;/i&gt; Genus.</title>
        <authorList>
            <person name="Harrop T.W.R."/>
            <person name="Guhlin J."/>
            <person name="McLaughlin G.M."/>
            <person name="Permina E."/>
            <person name="Stockwell P."/>
            <person name="Gilligan J."/>
            <person name="Le Lec M.F."/>
            <person name="Gruber M.A.M."/>
            <person name="Quinn O."/>
            <person name="Lovegrove M."/>
            <person name="Duncan E.J."/>
            <person name="Remnant E.J."/>
            <person name="Van Eeckhoven J."/>
            <person name="Graham B."/>
            <person name="Knapp R.A."/>
            <person name="Langford K.W."/>
            <person name="Kronenberg Z."/>
            <person name="Press M.O."/>
            <person name="Eacker S.M."/>
            <person name="Wilson-Rankin E.E."/>
            <person name="Purcell J."/>
            <person name="Lester P.J."/>
            <person name="Dearden P.K."/>
        </authorList>
    </citation>
    <scope>NUCLEOTIDE SEQUENCE</scope>
    <source>
        <strain evidence="1">Marl-1</strain>
    </source>
</reference>
<name>A0A834K615_VESVU</name>
<accession>A0A834K615</accession>
<evidence type="ECO:0000313" key="1">
    <source>
        <dbReference type="EMBL" id="KAF7400792.1"/>
    </source>
</evidence>
<keyword evidence="2" id="KW-1185">Reference proteome</keyword>
<proteinExistence type="predicted"/>
<organism evidence="1 2">
    <name type="scientific">Vespula vulgaris</name>
    <name type="common">Yellow jacket</name>
    <name type="synonym">Wasp</name>
    <dbReference type="NCBI Taxonomy" id="7454"/>
    <lineage>
        <taxon>Eukaryota</taxon>
        <taxon>Metazoa</taxon>
        <taxon>Ecdysozoa</taxon>
        <taxon>Arthropoda</taxon>
        <taxon>Hexapoda</taxon>
        <taxon>Insecta</taxon>
        <taxon>Pterygota</taxon>
        <taxon>Neoptera</taxon>
        <taxon>Endopterygota</taxon>
        <taxon>Hymenoptera</taxon>
        <taxon>Apocrita</taxon>
        <taxon>Aculeata</taxon>
        <taxon>Vespoidea</taxon>
        <taxon>Vespidae</taxon>
        <taxon>Vespinae</taxon>
        <taxon>Vespula</taxon>
    </lineage>
</organism>